<dbReference type="InterPro" id="IPR004090">
    <property type="entry name" value="Chemotax_Me-accpt_rcpt"/>
</dbReference>
<name>A0ABN2QTQ4_9ACTN</name>
<dbReference type="PANTHER" id="PTHR32089">
    <property type="entry name" value="METHYL-ACCEPTING CHEMOTAXIS PROTEIN MCPB"/>
    <property type="match status" value="1"/>
</dbReference>
<evidence type="ECO:0000256" key="3">
    <source>
        <dbReference type="ARBA" id="ARBA00023224"/>
    </source>
</evidence>
<feature type="transmembrane region" description="Helical" evidence="6">
    <location>
        <begin position="231"/>
        <end position="250"/>
    </location>
</feature>
<dbReference type="PRINTS" id="PR00260">
    <property type="entry name" value="CHEMTRNSDUCR"/>
</dbReference>
<feature type="transmembrane region" description="Helical" evidence="6">
    <location>
        <begin position="53"/>
        <end position="72"/>
    </location>
</feature>
<dbReference type="Gene3D" id="1.10.287.950">
    <property type="entry name" value="Methyl-accepting chemotaxis protein"/>
    <property type="match status" value="1"/>
</dbReference>
<dbReference type="SUPFAM" id="SSF58104">
    <property type="entry name" value="Methyl-accepting chemotaxis protein (MCP) signaling domain"/>
    <property type="match status" value="1"/>
</dbReference>
<keyword evidence="1 6" id="KW-0812">Transmembrane</keyword>
<dbReference type="Pfam" id="PF00015">
    <property type="entry name" value="MCPsignal"/>
    <property type="match status" value="1"/>
</dbReference>
<dbReference type="Pfam" id="PF12729">
    <property type="entry name" value="4HB_MCP_1"/>
    <property type="match status" value="1"/>
</dbReference>
<dbReference type="SMART" id="SM00304">
    <property type="entry name" value="HAMP"/>
    <property type="match status" value="1"/>
</dbReference>
<protein>
    <submittedName>
        <fullName evidence="9">HAMP domain-containing methyl-accepting chemotaxis protein</fullName>
    </submittedName>
</protein>
<organism evidence="9 10">
    <name type="scientific">Nocardioides panacihumi</name>
    <dbReference type="NCBI Taxonomy" id="400774"/>
    <lineage>
        <taxon>Bacteria</taxon>
        <taxon>Bacillati</taxon>
        <taxon>Actinomycetota</taxon>
        <taxon>Actinomycetes</taxon>
        <taxon>Propionibacteriales</taxon>
        <taxon>Nocardioidaceae</taxon>
        <taxon>Nocardioides</taxon>
    </lineage>
</organism>
<dbReference type="EMBL" id="BAAAPB010000001">
    <property type="protein sequence ID" value="GAA1957898.1"/>
    <property type="molecule type" value="Genomic_DNA"/>
</dbReference>
<dbReference type="InterPro" id="IPR004089">
    <property type="entry name" value="MCPsignal_dom"/>
</dbReference>
<evidence type="ECO:0000256" key="2">
    <source>
        <dbReference type="ARBA" id="ARBA00022989"/>
    </source>
</evidence>
<comment type="similarity">
    <text evidence="4">Belongs to the methyl-accepting chemotaxis (MCP) protein family.</text>
</comment>
<proteinExistence type="inferred from homology"/>
<evidence type="ECO:0000313" key="9">
    <source>
        <dbReference type="EMBL" id="GAA1957898.1"/>
    </source>
</evidence>
<dbReference type="PANTHER" id="PTHR32089:SF112">
    <property type="entry name" value="LYSOZYME-LIKE PROTEIN-RELATED"/>
    <property type="match status" value="1"/>
</dbReference>
<keyword evidence="3 5" id="KW-0807">Transducer</keyword>
<comment type="caution">
    <text evidence="9">The sequence shown here is derived from an EMBL/GenBank/DDBJ whole genome shotgun (WGS) entry which is preliminary data.</text>
</comment>
<evidence type="ECO:0000259" key="8">
    <source>
        <dbReference type="PROSITE" id="PS50885"/>
    </source>
</evidence>
<dbReference type="SMART" id="SM00283">
    <property type="entry name" value="MA"/>
    <property type="match status" value="1"/>
</dbReference>
<accession>A0ABN2QTQ4</accession>
<dbReference type="Proteomes" id="UP001500571">
    <property type="component" value="Unassembled WGS sequence"/>
</dbReference>
<keyword evidence="2 6" id="KW-1133">Transmembrane helix</keyword>
<dbReference type="PROSITE" id="PS50885">
    <property type="entry name" value="HAMP"/>
    <property type="match status" value="1"/>
</dbReference>
<sequence length="566" mass="58794">MTAGSPSARYIPRSAMTAVSIPPRAAALPDVRRPGGAGRLVAWFADRGIRTKLMTAVGVLGVVALISGFLGATELTKAGNRIEDLATAQKTISAPVAELHGNEIKARMQVAMLAAQTTKAGRDKWRSDIAGTDSEIESTVAKLDPTLRSYSWWTDFKNAWASFKEVRDHDLAGAMASNDDKAFNKAYDAKMAPVVSQLADSMDAADAAGVAFFQTSANSAVADAHAGYRTMFLVVGIGLVLALGLSILIARNTLRRIRAVQTSIEAMARRDLTAVPVVDCRDEVGQMAEALAEAQTNIREVMAQVVGSADAVAASAEELSASSVQIAAAAEETSVQAGVVADASGRVSGNVQTVAAGSEQMDASIREIARNATEAARVASTAVTAAHTTNDTVRRLGTSSEEIGNVVKAITSIAAQTNLLALNATIEAARAGEMGKGFAVVANEVKDLAQETQKATEEIIAKVQTIQADTSGAIEAIGQITEVIGTINESQLTIASAVEEQTATTMDMSRNVAQAANGTSEIAQNIGGVASAAASTTHAVAQARTATDELARMASELRSQVASFVY</sequence>
<feature type="domain" description="HAMP" evidence="8">
    <location>
        <begin position="251"/>
        <end position="303"/>
    </location>
</feature>
<keyword evidence="6" id="KW-0472">Membrane</keyword>
<dbReference type="InterPro" id="IPR024478">
    <property type="entry name" value="HlyB_4HB_MCP"/>
</dbReference>
<evidence type="ECO:0000313" key="10">
    <source>
        <dbReference type="Proteomes" id="UP001500571"/>
    </source>
</evidence>
<keyword evidence="10" id="KW-1185">Reference proteome</keyword>
<evidence type="ECO:0000256" key="4">
    <source>
        <dbReference type="ARBA" id="ARBA00029447"/>
    </source>
</evidence>
<evidence type="ECO:0000256" key="6">
    <source>
        <dbReference type="SAM" id="Phobius"/>
    </source>
</evidence>
<evidence type="ECO:0000256" key="5">
    <source>
        <dbReference type="PROSITE-ProRule" id="PRU00284"/>
    </source>
</evidence>
<evidence type="ECO:0000259" key="7">
    <source>
        <dbReference type="PROSITE" id="PS50111"/>
    </source>
</evidence>
<dbReference type="InterPro" id="IPR003660">
    <property type="entry name" value="HAMP_dom"/>
</dbReference>
<evidence type="ECO:0000256" key="1">
    <source>
        <dbReference type="ARBA" id="ARBA00022692"/>
    </source>
</evidence>
<dbReference type="Pfam" id="PF00672">
    <property type="entry name" value="HAMP"/>
    <property type="match status" value="1"/>
</dbReference>
<gene>
    <name evidence="9" type="ORF">GCM10009798_16720</name>
</gene>
<dbReference type="PROSITE" id="PS50111">
    <property type="entry name" value="CHEMOTAXIS_TRANSDUC_2"/>
    <property type="match status" value="1"/>
</dbReference>
<feature type="domain" description="Methyl-accepting transducer" evidence="7">
    <location>
        <begin position="308"/>
        <end position="537"/>
    </location>
</feature>
<reference evidence="9 10" key="1">
    <citation type="journal article" date="2019" name="Int. J. Syst. Evol. Microbiol.">
        <title>The Global Catalogue of Microorganisms (GCM) 10K type strain sequencing project: providing services to taxonomists for standard genome sequencing and annotation.</title>
        <authorList>
            <consortium name="The Broad Institute Genomics Platform"/>
            <consortium name="The Broad Institute Genome Sequencing Center for Infectious Disease"/>
            <person name="Wu L."/>
            <person name="Ma J."/>
        </authorList>
    </citation>
    <scope>NUCLEOTIDE SEQUENCE [LARGE SCALE GENOMIC DNA]</scope>
    <source>
        <strain evidence="9 10">JCM 15309</strain>
    </source>
</reference>